<dbReference type="SUPFAM" id="SSF52833">
    <property type="entry name" value="Thioredoxin-like"/>
    <property type="match status" value="1"/>
</dbReference>
<sequence>MKKIAFIVVVIAAAIGLAIWGMGDSRAEAPEVSFTDLQGKKFTTSDLRGKVVLVKFWATDCTTCVAQMPDNIKNHQQYADQGFDIIAVAMKHDPLDYVKNFTSSRDLPFTVVSDSDGQISKAFGDIRLTPTAFLLDKQGRIIKRYLGNYDKQEFTQTVEKALAS</sequence>
<feature type="domain" description="Thioredoxin" evidence="1">
    <location>
        <begin position="23"/>
        <end position="163"/>
    </location>
</feature>
<dbReference type="CDD" id="cd02966">
    <property type="entry name" value="TlpA_like_family"/>
    <property type="match status" value="1"/>
</dbReference>
<evidence type="ECO:0000313" key="3">
    <source>
        <dbReference type="Proteomes" id="UP001168613"/>
    </source>
</evidence>
<dbReference type="RefSeq" id="WP_266122481.1">
    <property type="nucleotide sequence ID" value="NZ_JAJHNU010000001.1"/>
</dbReference>
<dbReference type="Proteomes" id="UP001168613">
    <property type="component" value="Unassembled WGS sequence"/>
</dbReference>
<reference evidence="2" key="1">
    <citation type="submission" date="2021-11" db="EMBL/GenBank/DDBJ databases">
        <title>Draft genome sequence of Alcaligenes endophyticus type strain CCUG 75668T.</title>
        <authorList>
            <person name="Salva-Serra F."/>
            <person name="Duran R.E."/>
            <person name="Seeger M."/>
            <person name="Moore E.R.B."/>
            <person name="Jaen-Luchoro D."/>
        </authorList>
    </citation>
    <scope>NUCLEOTIDE SEQUENCE</scope>
    <source>
        <strain evidence="2">CCUG 75668</strain>
    </source>
</reference>
<keyword evidence="3" id="KW-1185">Reference proteome</keyword>
<dbReference type="EMBL" id="JAJHNU010000001">
    <property type="protein sequence ID" value="MDN4120187.1"/>
    <property type="molecule type" value="Genomic_DNA"/>
</dbReference>
<dbReference type="InterPro" id="IPR050553">
    <property type="entry name" value="Thioredoxin_ResA/DsbE_sf"/>
</dbReference>
<gene>
    <name evidence="2" type="ORF">LMS43_02670</name>
</gene>
<protein>
    <submittedName>
        <fullName evidence="2">TlpA family protein disulfide reductase</fullName>
    </submittedName>
</protein>
<proteinExistence type="predicted"/>
<dbReference type="InterPro" id="IPR013766">
    <property type="entry name" value="Thioredoxin_domain"/>
</dbReference>
<organism evidence="2 3">
    <name type="scientific">Alcaligenes endophyticus</name>
    <dbReference type="NCBI Taxonomy" id="1929088"/>
    <lineage>
        <taxon>Bacteria</taxon>
        <taxon>Pseudomonadati</taxon>
        <taxon>Pseudomonadota</taxon>
        <taxon>Betaproteobacteria</taxon>
        <taxon>Burkholderiales</taxon>
        <taxon>Alcaligenaceae</taxon>
        <taxon>Alcaligenes</taxon>
    </lineage>
</organism>
<evidence type="ECO:0000259" key="1">
    <source>
        <dbReference type="PROSITE" id="PS51352"/>
    </source>
</evidence>
<dbReference type="PROSITE" id="PS51352">
    <property type="entry name" value="THIOREDOXIN_2"/>
    <property type="match status" value="1"/>
</dbReference>
<evidence type="ECO:0000313" key="2">
    <source>
        <dbReference type="EMBL" id="MDN4120187.1"/>
    </source>
</evidence>
<accession>A0ABT8EG11</accession>
<name>A0ABT8EG11_9BURK</name>
<dbReference type="PANTHER" id="PTHR42852:SF18">
    <property type="entry name" value="CHROMOSOME UNDETERMINED SCAFFOLD_47, WHOLE GENOME SHOTGUN SEQUENCE"/>
    <property type="match status" value="1"/>
</dbReference>
<comment type="caution">
    <text evidence="2">The sequence shown here is derived from an EMBL/GenBank/DDBJ whole genome shotgun (WGS) entry which is preliminary data.</text>
</comment>
<dbReference type="Gene3D" id="3.40.30.10">
    <property type="entry name" value="Glutaredoxin"/>
    <property type="match status" value="1"/>
</dbReference>
<dbReference type="InterPro" id="IPR013740">
    <property type="entry name" value="Redoxin"/>
</dbReference>
<dbReference type="PANTHER" id="PTHR42852">
    <property type="entry name" value="THIOL:DISULFIDE INTERCHANGE PROTEIN DSBE"/>
    <property type="match status" value="1"/>
</dbReference>
<dbReference type="Pfam" id="PF08534">
    <property type="entry name" value="Redoxin"/>
    <property type="match status" value="1"/>
</dbReference>
<dbReference type="InterPro" id="IPR036249">
    <property type="entry name" value="Thioredoxin-like_sf"/>
</dbReference>